<evidence type="ECO:0000313" key="4">
    <source>
        <dbReference type="Proteomes" id="UP000275267"/>
    </source>
</evidence>
<evidence type="ECO:0000256" key="1">
    <source>
        <dbReference type="SAM" id="MobiDB-lite"/>
    </source>
</evidence>
<dbReference type="GO" id="GO:0016301">
    <property type="term" value="F:kinase activity"/>
    <property type="evidence" value="ECO:0007669"/>
    <property type="project" value="UniProtKB-KW"/>
</dbReference>
<feature type="signal peptide" evidence="2">
    <location>
        <begin position="1"/>
        <end position="21"/>
    </location>
</feature>
<comment type="caution">
    <text evidence="3">The sequence shown here is derived from an EMBL/GenBank/DDBJ whole genome shotgun (WGS) entry which is preliminary data.</text>
</comment>
<protein>
    <submittedName>
        <fullName evidence="3">Receptor-like protein kinase HERK 1</fullName>
    </submittedName>
</protein>
<keyword evidence="4" id="KW-1185">Reference proteome</keyword>
<dbReference type="EMBL" id="PQIB02000004">
    <property type="protein sequence ID" value="RLN22185.1"/>
    <property type="molecule type" value="Genomic_DNA"/>
</dbReference>
<evidence type="ECO:0000256" key="2">
    <source>
        <dbReference type="SAM" id="SignalP"/>
    </source>
</evidence>
<proteinExistence type="predicted"/>
<accession>A0A3L6SJ67</accession>
<feature type="compositionally biased region" description="Basic residues" evidence="1">
    <location>
        <begin position="78"/>
        <end position="88"/>
    </location>
</feature>
<dbReference type="AlphaFoldDB" id="A0A3L6SJ67"/>
<dbReference type="Proteomes" id="UP000275267">
    <property type="component" value="Unassembled WGS sequence"/>
</dbReference>
<feature type="chain" id="PRO_5018155652" evidence="2">
    <location>
        <begin position="22"/>
        <end position="169"/>
    </location>
</feature>
<dbReference type="STRING" id="4540.A0A3L6SJ67"/>
<name>A0A3L6SJ67_PANMI</name>
<feature type="compositionally biased region" description="Low complexity" evidence="1">
    <location>
        <begin position="60"/>
        <end position="72"/>
    </location>
</feature>
<evidence type="ECO:0000313" key="3">
    <source>
        <dbReference type="EMBL" id="RLN22185.1"/>
    </source>
</evidence>
<organism evidence="3 4">
    <name type="scientific">Panicum miliaceum</name>
    <name type="common">Proso millet</name>
    <name type="synonym">Broomcorn millet</name>
    <dbReference type="NCBI Taxonomy" id="4540"/>
    <lineage>
        <taxon>Eukaryota</taxon>
        <taxon>Viridiplantae</taxon>
        <taxon>Streptophyta</taxon>
        <taxon>Embryophyta</taxon>
        <taxon>Tracheophyta</taxon>
        <taxon>Spermatophyta</taxon>
        <taxon>Magnoliopsida</taxon>
        <taxon>Liliopsida</taxon>
        <taxon>Poales</taxon>
        <taxon>Poaceae</taxon>
        <taxon>PACMAD clade</taxon>
        <taxon>Panicoideae</taxon>
        <taxon>Panicodae</taxon>
        <taxon>Paniceae</taxon>
        <taxon>Panicinae</taxon>
        <taxon>Panicum</taxon>
        <taxon>Panicum sect. Panicum</taxon>
    </lineage>
</organism>
<feature type="region of interest" description="Disordered" evidence="1">
    <location>
        <begin position="60"/>
        <end position="99"/>
    </location>
</feature>
<keyword evidence="2" id="KW-0732">Signal</keyword>
<gene>
    <name evidence="3" type="ORF">C2845_PM07G22840</name>
</gene>
<reference evidence="4" key="1">
    <citation type="journal article" date="2019" name="Nat. Commun.">
        <title>The genome of broomcorn millet.</title>
        <authorList>
            <person name="Zou C."/>
            <person name="Miki D."/>
            <person name="Li D."/>
            <person name="Tang Q."/>
            <person name="Xiao L."/>
            <person name="Rajput S."/>
            <person name="Deng P."/>
            <person name="Jia W."/>
            <person name="Huang R."/>
            <person name="Zhang M."/>
            <person name="Sun Y."/>
            <person name="Hu J."/>
            <person name="Fu X."/>
            <person name="Schnable P.S."/>
            <person name="Li F."/>
            <person name="Zhang H."/>
            <person name="Feng B."/>
            <person name="Zhu X."/>
            <person name="Liu R."/>
            <person name="Schnable J.C."/>
            <person name="Zhu J.-K."/>
            <person name="Zhang H."/>
        </authorList>
    </citation>
    <scope>NUCLEOTIDE SEQUENCE [LARGE SCALE GENOMIC DNA]</scope>
</reference>
<sequence>MLLRAVVMLSALLAAFVPADSYLVLCGTAASATVGGRTFVGDATLPGSVLSAPQSAGANASAGAANASSGEAELYRSSPRRGGHRRAVRASERHGHGQGVLGERCRRHAGDRVDVFRPMGEVAFVNAIEVVSHPDDLFAGAAQTVNPLSQYAGLSTQAVENDQFTIQNT</sequence>